<evidence type="ECO:0000259" key="1">
    <source>
        <dbReference type="Pfam" id="PF07969"/>
    </source>
</evidence>
<dbReference type="InterPro" id="IPR032466">
    <property type="entry name" value="Metal_Hydrolase"/>
</dbReference>
<sequence>MVSPGHPGATALLTRGTEVVWVGTDAEAAGHEDSVEEVVELEGALVTPAFADSHVHLTMTGQGLDGIDLSGTRSLSEALRLIETAARHTRGRPVYAHSWDETNWVERRPATAAELDRAAYGGVVYMPRVDAHSASVSSSMAAVARVHGLDGWDGAGVVERDAFAAVTNAFTSGMTPADREHYLDLALRAAAERGIGLVHETGADHLTNFEDVRAVLEAGQGAGRVGTVAYWGMLTDSAEEARELARHLGVIGLAGDLCADGSFGSRTAHVVEPYLTDDGTPGEHHGYGYLSVEQVRDHVVACTRAGLQAGGHVIGDAALHTMAEGFRQAADVVGREAVRAARHRWEHVELPDAEVLATMAELGIWASMQSSFDAAWGGEDGMYAARLGPQRALAAVPLRSMLDAGVRVALGSDSPVTPLAPWAGVRAAVLHHNPGQRIGVDEAFAAHTREGYELAGRPGGRLAQGEPASYVVWEVPDGTELRPDGLPDLSDRDADLPSATRTVVDGHLVFDRERF</sequence>
<dbReference type="InterPro" id="IPR011059">
    <property type="entry name" value="Metal-dep_hydrolase_composite"/>
</dbReference>
<dbReference type="Pfam" id="PF07969">
    <property type="entry name" value="Amidohydro_3"/>
    <property type="match status" value="1"/>
</dbReference>
<protein>
    <recommendedName>
        <fullName evidence="1">Amidohydrolase 3 domain-containing protein</fullName>
    </recommendedName>
</protein>
<dbReference type="Proteomes" id="UP000319516">
    <property type="component" value="Unassembled WGS sequence"/>
</dbReference>
<dbReference type="GO" id="GO:0016810">
    <property type="term" value="F:hydrolase activity, acting on carbon-nitrogen (but not peptide) bonds"/>
    <property type="evidence" value="ECO:0007669"/>
    <property type="project" value="InterPro"/>
</dbReference>
<evidence type="ECO:0000313" key="2">
    <source>
        <dbReference type="EMBL" id="TQL51216.1"/>
    </source>
</evidence>
<accession>A0A542YSZ1</accession>
<dbReference type="Gene3D" id="3.20.20.140">
    <property type="entry name" value="Metal-dependent hydrolases"/>
    <property type="match status" value="1"/>
</dbReference>
<dbReference type="PANTHER" id="PTHR22642">
    <property type="entry name" value="IMIDAZOLONEPROPIONASE"/>
    <property type="match status" value="1"/>
</dbReference>
<gene>
    <name evidence="2" type="ORF">FB467_2354</name>
</gene>
<organism evidence="2 3">
    <name type="scientific">Ornithinicoccus hortensis</name>
    <dbReference type="NCBI Taxonomy" id="82346"/>
    <lineage>
        <taxon>Bacteria</taxon>
        <taxon>Bacillati</taxon>
        <taxon>Actinomycetota</taxon>
        <taxon>Actinomycetes</taxon>
        <taxon>Micrococcales</taxon>
        <taxon>Intrasporangiaceae</taxon>
        <taxon>Ornithinicoccus</taxon>
    </lineage>
</organism>
<dbReference type="Gene3D" id="2.30.40.10">
    <property type="entry name" value="Urease, subunit C, domain 1"/>
    <property type="match status" value="1"/>
</dbReference>
<dbReference type="InterPro" id="IPR013108">
    <property type="entry name" value="Amidohydro_3"/>
</dbReference>
<dbReference type="Gene3D" id="3.10.310.70">
    <property type="match status" value="1"/>
</dbReference>
<keyword evidence="3" id="KW-1185">Reference proteome</keyword>
<reference evidence="2 3" key="1">
    <citation type="submission" date="2019-06" db="EMBL/GenBank/DDBJ databases">
        <title>Sequencing the genomes of 1000 actinobacteria strains.</title>
        <authorList>
            <person name="Klenk H.-P."/>
        </authorList>
    </citation>
    <scope>NUCLEOTIDE SEQUENCE [LARGE SCALE GENOMIC DNA]</scope>
    <source>
        <strain evidence="2 3">DSM 12335</strain>
    </source>
</reference>
<evidence type="ECO:0000313" key="3">
    <source>
        <dbReference type="Proteomes" id="UP000319516"/>
    </source>
</evidence>
<dbReference type="EMBL" id="VFOP01000001">
    <property type="protein sequence ID" value="TQL51216.1"/>
    <property type="molecule type" value="Genomic_DNA"/>
</dbReference>
<dbReference type="AlphaFoldDB" id="A0A542YSZ1"/>
<comment type="caution">
    <text evidence="2">The sequence shown here is derived from an EMBL/GenBank/DDBJ whole genome shotgun (WGS) entry which is preliminary data.</text>
</comment>
<dbReference type="PANTHER" id="PTHR22642:SF2">
    <property type="entry name" value="PROTEIN LONG AFTER FAR-RED 3"/>
    <property type="match status" value="1"/>
</dbReference>
<dbReference type="SUPFAM" id="SSF51556">
    <property type="entry name" value="Metallo-dependent hydrolases"/>
    <property type="match status" value="1"/>
</dbReference>
<proteinExistence type="predicted"/>
<dbReference type="SUPFAM" id="SSF51338">
    <property type="entry name" value="Composite domain of metallo-dependent hydrolases"/>
    <property type="match status" value="1"/>
</dbReference>
<feature type="domain" description="Amidohydrolase 3" evidence="1">
    <location>
        <begin position="37"/>
        <end position="510"/>
    </location>
</feature>
<name>A0A542YSZ1_9MICO</name>